<dbReference type="GO" id="GO:0016887">
    <property type="term" value="F:ATP hydrolysis activity"/>
    <property type="evidence" value="ECO:0007669"/>
    <property type="project" value="InterPro"/>
</dbReference>
<keyword evidence="7" id="KW-1185">Reference proteome</keyword>
<dbReference type="FunFam" id="3.40.50.300:FF:000425">
    <property type="entry name" value="Probable ABC transporter, ATP-binding subunit"/>
    <property type="match status" value="1"/>
</dbReference>
<dbReference type="PANTHER" id="PTHR42781:SF4">
    <property type="entry name" value="SPERMIDINE_PUTRESCINE IMPORT ATP-BINDING PROTEIN POTA"/>
    <property type="match status" value="1"/>
</dbReference>
<dbReference type="SUPFAM" id="SSF52540">
    <property type="entry name" value="P-loop containing nucleoside triphosphate hydrolases"/>
    <property type="match status" value="1"/>
</dbReference>
<dbReference type="RefSeq" id="WP_153725651.1">
    <property type="nucleotide sequence ID" value="NZ_CP045875.1"/>
</dbReference>
<dbReference type="Proteomes" id="UP000366051">
    <property type="component" value="Chromosome"/>
</dbReference>
<dbReference type="InterPro" id="IPR050093">
    <property type="entry name" value="ABC_SmlMolc_Importer"/>
</dbReference>
<reference evidence="7" key="1">
    <citation type="submission" date="2019-11" db="EMBL/GenBank/DDBJ databases">
        <title>Genome sequence of Heliorestis convoluta strain HH, an alkaliphilic and minimalistic phototrophic bacterium from a soda lake in Egypt.</title>
        <authorList>
            <person name="Dewey E.D."/>
            <person name="Stokes L.M."/>
            <person name="Burchell B.M."/>
            <person name="Shaffer K.N."/>
            <person name="Huntington A.M."/>
            <person name="Baker J.M."/>
            <person name="Nadendla S."/>
            <person name="Giglio M.G."/>
            <person name="Touchman J.W."/>
            <person name="Blankenship R.E."/>
            <person name="Madigan M.T."/>
            <person name="Sattley W.M."/>
        </authorList>
    </citation>
    <scope>NUCLEOTIDE SEQUENCE [LARGE SCALE GENOMIC DNA]</scope>
    <source>
        <strain evidence="7">HH</strain>
    </source>
</reference>
<evidence type="ECO:0000313" key="7">
    <source>
        <dbReference type="Proteomes" id="UP000366051"/>
    </source>
</evidence>
<dbReference type="EMBL" id="CP045875">
    <property type="protein sequence ID" value="QGG48484.1"/>
    <property type="molecule type" value="Genomic_DNA"/>
</dbReference>
<dbReference type="Gene3D" id="3.40.50.300">
    <property type="entry name" value="P-loop containing nucleotide triphosphate hydrolases"/>
    <property type="match status" value="1"/>
</dbReference>
<dbReference type="PROSITE" id="PS50893">
    <property type="entry name" value="ABC_TRANSPORTER_2"/>
    <property type="match status" value="1"/>
</dbReference>
<dbReference type="OrthoDB" id="9802264at2"/>
<keyword evidence="3" id="KW-0067">ATP-binding</keyword>
<feature type="domain" description="ABC transporter" evidence="5">
    <location>
        <begin position="4"/>
        <end position="235"/>
    </location>
</feature>
<keyword evidence="1" id="KW-0813">Transport</keyword>
<dbReference type="EC" id="7.6.2.9" evidence="4"/>
<evidence type="ECO:0000256" key="1">
    <source>
        <dbReference type="ARBA" id="ARBA00022448"/>
    </source>
</evidence>
<evidence type="ECO:0000259" key="5">
    <source>
        <dbReference type="PROSITE" id="PS50893"/>
    </source>
</evidence>
<dbReference type="Pfam" id="PF00005">
    <property type="entry name" value="ABC_tran"/>
    <property type="match status" value="1"/>
</dbReference>
<evidence type="ECO:0000256" key="3">
    <source>
        <dbReference type="ARBA" id="ARBA00022840"/>
    </source>
</evidence>
<dbReference type="InterPro" id="IPR017871">
    <property type="entry name" value="ABC_transporter-like_CS"/>
</dbReference>
<dbReference type="InterPro" id="IPR003593">
    <property type="entry name" value="AAA+_ATPase"/>
</dbReference>
<gene>
    <name evidence="6" type="ORF">FTV88_2386</name>
</gene>
<organism evidence="6 7">
    <name type="scientific">Heliorestis convoluta</name>
    <dbReference type="NCBI Taxonomy" id="356322"/>
    <lineage>
        <taxon>Bacteria</taxon>
        <taxon>Bacillati</taxon>
        <taxon>Bacillota</taxon>
        <taxon>Clostridia</taxon>
        <taxon>Eubacteriales</taxon>
        <taxon>Heliobacteriaceae</taxon>
        <taxon>Heliorestis</taxon>
    </lineage>
</organism>
<dbReference type="InterPro" id="IPR003439">
    <property type="entry name" value="ABC_transporter-like_ATP-bd"/>
</dbReference>
<dbReference type="InterPro" id="IPR027417">
    <property type="entry name" value="P-loop_NTPase"/>
</dbReference>
<dbReference type="SUPFAM" id="SSF50331">
    <property type="entry name" value="MOP-like"/>
    <property type="match status" value="1"/>
</dbReference>
<dbReference type="PROSITE" id="PS00211">
    <property type="entry name" value="ABC_TRANSPORTER_1"/>
    <property type="match status" value="1"/>
</dbReference>
<sequence length="351" mass="38906">MYHIDLQGLYKTYPGSTEAAVKNLSLAVEKGEIVTLLGPSGCGKTTTLRLIAGFERPDQGTISLGGRIVSSKSNWVPPEKRGIGMVFQDYALFPHLTVFDNVGFGYRERDKAERVREVLAIVDLQGYEKRYPHELSGGQQQRVALARALARRPIVVLLDEPFSNLDADLRTQMRVEVKDIIKEANATAVFVTHDQKDALAISDRIVVMRHGVIQQLGTPREIYQYPSNRFVATFVGQSNLMKGRIGDDGRSVVTSLGTIACNHTHNLSPGEEAYISIRPDSLELDPEGMVCGTLMQWTYTGEAIDALIEAELADGGKQEILVHIHPEESVKKGDRLRFRVLPHFVAVVRAD</sequence>
<protein>
    <recommendedName>
        <fullName evidence="4">ABC-type quaternary amine transporter</fullName>
        <ecNumber evidence="4">7.6.2.9</ecNumber>
    </recommendedName>
</protein>
<proteinExistence type="predicted"/>
<dbReference type="InterPro" id="IPR008995">
    <property type="entry name" value="Mo/tungstate-bd_C_term_dom"/>
</dbReference>
<dbReference type="AlphaFoldDB" id="A0A5Q2MZR2"/>
<evidence type="ECO:0000256" key="2">
    <source>
        <dbReference type="ARBA" id="ARBA00022741"/>
    </source>
</evidence>
<keyword evidence="2" id="KW-0547">Nucleotide-binding</keyword>
<dbReference type="Gene3D" id="2.40.50.100">
    <property type="match status" value="1"/>
</dbReference>
<accession>A0A5Q2MZR2</accession>
<dbReference type="PANTHER" id="PTHR42781">
    <property type="entry name" value="SPERMIDINE/PUTRESCINE IMPORT ATP-BINDING PROTEIN POTA"/>
    <property type="match status" value="1"/>
</dbReference>
<evidence type="ECO:0000313" key="6">
    <source>
        <dbReference type="EMBL" id="QGG48484.1"/>
    </source>
</evidence>
<dbReference type="SMART" id="SM00382">
    <property type="entry name" value="AAA"/>
    <property type="match status" value="1"/>
</dbReference>
<dbReference type="GO" id="GO:0005524">
    <property type="term" value="F:ATP binding"/>
    <property type="evidence" value="ECO:0007669"/>
    <property type="project" value="UniProtKB-KW"/>
</dbReference>
<evidence type="ECO:0000256" key="4">
    <source>
        <dbReference type="ARBA" id="ARBA00066388"/>
    </source>
</evidence>
<dbReference type="GO" id="GO:0015418">
    <property type="term" value="F:ABC-type quaternary ammonium compound transporting activity"/>
    <property type="evidence" value="ECO:0007669"/>
    <property type="project" value="UniProtKB-EC"/>
</dbReference>
<name>A0A5Q2MZR2_9FIRM</name>
<dbReference type="KEGG" id="hcv:FTV88_2386"/>